<feature type="domain" description="Phage shock protein PspC N-terminal" evidence="7">
    <location>
        <begin position="14"/>
        <end position="70"/>
    </location>
</feature>
<feature type="transmembrane region" description="Helical" evidence="6">
    <location>
        <begin position="114"/>
        <end position="133"/>
    </location>
</feature>
<gene>
    <name evidence="8" type="ORF">K1Y72_31680</name>
</gene>
<keyword evidence="9" id="KW-1185">Reference proteome</keyword>
<feature type="transmembrane region" description="Helical" evidence="6">
    <location>
        <begin position="88"/>
        <end position="108"/>
    </location>
</feature>
<evidence type="ECO:0000313" key="8">
    <source>
        <dbReference type="EMBL" id="MBW8486968.1"/>
    </source>
</evidence>
<dbReference type="PANTHER" id="PTHR33885:SF3">
    <property type="entry name" value="PHAGE SHOCK PROTEIN C"/>
    <property type="match status" value="1"/>
</dbReference>
<comment type="subcellular location">
    <subcellularLocation>
        <location evidence="1">Cell membrane</location>
        <topology evidence="1">Single-pass membrane protein</topology>
    </subcellularLocation>
</comment>
<evidence type="ECO:0000256" key="4">
    <source>
        <dbReference type="ARBA" id="ARBA00022989"/>
    </source>
</evidence>
<name>A0ABS7G5Q1_9ACTN</name>
<dbReference type="InterPro" id="IPR007168">
    <property type="entry name" value="Phageshock_PspC_N"/>
</dbReference>
<keyword evidence="3 6" id="KW-0812">Transmembrane</keyword>
<evidence type="ECO:0000256" key="1">
    <source>
        <dbReference type="ARBA" id="ARBA00004162"/>
    </source>
</evidence>
<reference evidence="8 9" key="1">
    <citation type="submission" date="2021-07" db="EMBL/GenBank/DDBJ databases">
        <title>Actinomadura sp. PM05-2 isolated from lichen.</title>
        <authorList>
            <person name="Somphong A."/>
            <person name="Phongsopitanun W."/>
            <person name="Tanasupawat S."/>
            <person name="Peongsungnone V."/>
        </authorList>
    </citation>
    <scope>NUCLEOTIDE SEQUENCE [LARGE SCALE GENOMIC DNA]</scope>
    <source>
        <strain evidence="8 9">PM05-2</strain>
    </source>
</reference>
<dbReference type="EMBL" id="JAIBOA010000028">
    <property type="protein sequence ID" value="MBW8486968.1"/>
    <property type="molecule type" value="Genomic_DNA"/>
</dbReference>
<feature type="transmembrane region" description="Helical" evidence="6">
    <location>
        <begin position="40"/>
        <end position="67"/>
    </location>
</feature>
<organism evidence="8 9">
    <name type="scientific">Actinomadura parmotrematis</name>
    <dbReference type="NCBI Taxonomy" id="2864039"/>
    <lineage>
        <taxon>Bacteria</taxon>
        <taxon>Bacillati</taxon>
        <taxon>Actinomycetota</taxon>
        <taxon>Actinomycetes</taxon>
        <taxon>Streptosporangiales</taxon>
        <taxon>Thermomonosporaceae</taxon>
        <taxon>Actinomadura</taxon>
    </lineage>
</organism>
<dbReference type="Proteomes" id="UP000774570">
    <property type="component" value="Unassembled WGS sequence"/>
</dbReference>
<dbReference type="Pfam" id="PF04024">
    <property type="entry name" value="PspC"/>
    <property type="match status" value="1"/>
</dbReference>
<evidence type="ECO:0000256" key="6">
    <source>
        <dbReference type="SAM" id="Phobius"/>
    </source>
</evidence>
<evidence type="ECO:0000256" key="2">
    <source>
        <dbReference type="ARBA" id="ARBA00022475"/>
    </source>
</evidence>
<evidence type="ECO:0000313" key="9">
    <source>
        <dbReference type="Proteomes" id="UP000774570"/>
    </source>
</evidence>
<feature type="transmembrane region" description="Helical" evidence="6">
    <location>
        <begin position="218"/>
        <end position="237"/>
    </location>
</feature>
<keyword evidence="2" id="KW-1003">Cell membrane</keyword>
<feature type="transmembrane region" description="Helical" evidence="6">
    <location>
        <begin position="243"/>
        <end position="264"/>
    </location>
</feature>
<dbReference type="PANTHER" id="PTHR33885">
    <property type="entry name" value="PHAGE SHOCK PROTEIN C"/>
    <property type="match status" value="1"/>
</dbReference>
<dbReference type="InterPro" id="IPR052027">
    <property type="entry name" value="PspC"/>
</dbReference>
<accession>A0ABS7G5Q1</accession>
<dbReference type="RefSeq" id="WP_220170201.1">
    <property type="nucleotide sequence ID" value="NZ_JAIBOA010000028.1"/>
</dbReference>
<evidence type="ECO:0000259" key="7">
    <source>
        <dbReference type="Pfam" id="PF04024"/>
    </source>
</evidence>
<keyword evidence="5 6" id="KW-0472">Membrane</keyword>
<evidence type="ECO:0000256" key="5">
    <source>
        <dbReference type="ARBA" id="ARBA00023136"/>
    </source>
</evidence>
<comment type="caution">
    <text evidence="8">The sequence shown here is derived from an EMBL/GenBank/DDBJ whole genome shotgun (WGS) entry which is preliminary data.</text>
</comment>
<proteinExistence type="predicted"/>
<evidence type="ECO:0000256" key="3">
    <source>
        <dbReference type="ARBA" id="ARBA00022692"/>
    </source>
</evidence>
<keyword evidence="4 6" id="KW-1133">Transmembrane helix</keyword>
<sequence length="415" mass="42856">MTERPVSTETPPRRMPRVPEGRIIAGVCSGLGRYTGIDPLVYRAGFAVLTLAQGQGIVLYIGAVLLMPSEPGVAAPIEQPLKRRFDGAAVLSLLGLALALSVAAGLIGGVSSDALTVLTVFGLVLLVAHARGVDLREQVRLLPERLQGRPPQDVPRDTRPVALDELAADGLGEGMVDLAAYSASARAAAPPDVTAYGATDAMSEPPVARAKNQKTSPLTWITLLLACAVGALVLPAAREHGAPRAVLMAGGAALLVIGAGLVIGGFVRVRGLATAGTLLTFALLAGGVVSELPEGSRYGDVVWRPTGAVSAPQDYRLGIGVGNLDLTDLAVAGGQRVAIDAQVTFGELKVRIPAGARVVLDARVRMGDLVVGSRTIGGPNARVTEVWEPEGQVADPPVIELRVRGRLGDVEVSRA</sequence>
<protein>
    <submittedName>
        <fullName evidence="8">PspC domain-containing protein</fullName>
    </submittedName>
</protein>